<keyword evidence="8" id="KW-1185">Reference proteome</keyword>
<dbReference type="GO" id="GO:0016614">
    <property type="term" value="F:oxidoreductase activity, acting on CH-OH group of donors"/>
    <property type="evidence" value="ECO:0007669"/>
    <property type="project" value="InterPro"/>
</dbReference>
<dbReference type="PROSITE" id="PS00624">
    <property type="entry name" value="GMC_OXRED_2"/>
    <property type="match status" value="1"/>
</dbReference>
<dbReference type="EC" id="1.1.99.-" evidence="7"/>
<evidence type="ECO:0000256" key="4">
    <source>
        <dbReference type="ARBA" id="ARBA00022827"/>
    </source>
</evidence>
<geneLocation type="plasmid" evidence="8">
    <name>psms3-2</name>
</geneLocation>
<keyword evidence="7" id="KW-0560">Oxidoreductase</keyword>
<feature type="binding site" evidence="5">
    <location>
        <position position="214"/>
    </location>
    <ligand>
        <name>FAD</name>
        <dbReference type="ChEBI" id="CHEBI:57692"/>
    </ligand>
</feature>
<keyword evidence="4 5" id="KW-0274">FAD</keyword>
<dbReference type="Proteomes" id="UP000203589">
    <property type="component" value="Plasmid pSMS3-2"/>
</dbReference>
<feature type="domain" description="Glucose-methanol-choline oxidoreductase N-terminal" evidence="6">
    <location>
        <begin position="249"/>
        <end position="263"/>
    </location>
</feature>
<accession>A0A222EBU2</accession>
<dbReference type="Pfam" id="PF05199">
    <property type="entry name" value="GMC_oxred_C"/>
    <property type="match status" value="1"/>
</dbReference>
<dbReference type="SUPFAM" id="SSF54373">
    <property type="entry name" value="FAD-linked reductases, C-terminal domain"/>
    <property type="match status" value="1"/>
</dbReference>
<dbReference type="InterPro" id="IPR012132">
    <property type="entry name" value="GMC_OxRdtase"/>
</dbReference>
<evidence type="ECO:0000256" key="3">
    <source>
        <dbReference type="ARBA" id="ARBA00022630"/>
    </source>
</evidence>
<dbReference type="GO" id="GO:0050660">
    <property type="term" value="F:flavin adenine dinucleotide binding"/>
    <property type="evidence" value="ECO:0007669"/>
    <property type="project" value="InterPro"/>
</dbReference>
<name>A0A222EBU2_9RHOB</name>
<evidence type="ECO:0000256" key="5">
    <source>
        <dbReference type="PIRSR" id="PIRSR000137-2"/>
    </source>
</evidence>
<evidence type="ECO:0000313" key="8">
    <source>
        <dbReference type="Proteomes" id="UP000203589"/>
    </source>
</evidence>
<dbReference type="Pfam" id="PF00732">
    <property type="entry name" value="GMC_oxred_N"/>
    <property type="match status" value="1"/>
</dbReference>
<dbReference type="InterPro" id="IPR007867">
    <property type="entry name" value="GMC_OxRtase_C"/>
</dbReference>
<dbReference type="Gene3D" id="3.50.50.60">
    <property type="entry name" value="FAD/NAD(P)-binding domain"/>
    <property type="match status" value="1"/>
</dbReference>
<evidence type="ECO:0000259" key="6">
    <source>
        <dbReference type="PROSITE" id="PS00624"/>
    </source>
</evidence>
<reference evidence="7 8" key="1">
    <citation type="submission" date="2017-07" db="EMBL/GenBank/DDBJ databases">
        <title>Genome Sequence of Antarctobacter heliothermus Strain SMS3 Isolated from a culture of the Diatom Skeletonema marinoi.</title>
        <authorList>
            <person name="Topel M."/>
            <person name="Pinder M.I.M."/>
            <person name="Johansson O.N."/>
            <person name="Kourtchenko O."/>
            <person name="Godhe A."/>
            <person name="Clarke A.K."/>
        </authorList>
    </citation>
    <scope>NUCLEOTIDE SEQUENCE [LARGE SCALE GENOMIC DNA]</scope>
    <source>
        <strain evidence="7 8">SMS3</strain>
        <plasmid evidence="8">Plasmid psms3-2</plasmid>
    </source>
</reference>
<dbReference type="RefSeq" id="WP_094037716.1">
    <property type="nucleotide sequence ID" value="NZ_CP022542.1"/>
</dbReference>
<dbReference type="AlphaFoldDB" id="A0A222EBU2"/>
<evidence type="ECO:0000313" key="7">
    <source>
        <dbReference type="EMBL" id="ASP23657.1"/>
    </source>
</evidence>
<organism evidence="7 8">
    <name type="scientific">Antarctobacter heliothermus</name>
    <dbReference type="NCBI Taxonomy" id="74033"/>
    <lineage>
        <taxon>Bacteria</taxon>
        <taxon>Pseudomonadati</taxon>
        <taxon>Pseudomonadota</taxon>
        <taxon>Alphaproteobacteria</taxon>
        <taxon>Rhodobacterales</taxon>
        <taxon>Roseobacteraceae</taxon>
        <taxon>Antarctobacter</taxon>
    </lineage>
</organism>
<dbReference type="EMBL" id="CP022542">
    <property type="protein sequence ID" value="ASP23657.1"/>
    <property type="molecule type" value="Genomic_DNA"/>
</dbReference>
<evidence type="ECO:0000256" key="2">
    <source>
        <dbReference type="ARBA" id="ARBA00010790"/>
    </source>
</evidence>
<dbReference type="InterPro" id="IPR036188">
    <property type="entry name" value="FAD/NAD-bd_sf"/>
</dbReference>
<dbReference type="PIRSF" id="PIRSF000137">
    <property type="entry name" value="Alcohol_oxidase"/>
    <property type="match status" value="1"/>
</dbReference>
<evidence type="ECO:0000256" key="1">
    <source>
        <dbReference type="ARBA" id="ARBA00001974"/>
    </source>
</evidence>
<dbReference type="InterPro" id="IPR000172">
    <property type="entry name" value="GMC_OxRdtase_N"/>
</dbReference>
<protein>
    <submittedName>
        <fullName evidence="7">Alcohol dehydrogenase (Acceptor)</fullName>
        <ecNumber evidence="7">1.1.99.-</ecNumber>
    </submittedName>
</protein>
<dbReference type="SUPFAM" id="SSF51905">
    <property type="entry name" value="FAD/NAD(P)-binding domain"/>
    <property type="match status" value="1"/>
</dbReference>
<proteinExistence type="inferred from homology"/>
<keyword evidence="7" id="KW-0614">Plasmid</keyword>
<gene>
    <name evidence="7" type="ORF">ANTHELSMS3_04759</name>
</gene>
<comment type="similarity">
    <text evidence="2">Belongs to the GMC oxidoreductase family.</text>
</comment>
<comment type="cofactor">
    <cofactor evidence="1 5">
        <name>FAD</name>
        <dbReference type="ChEBI" id="CHEBI:57692"/>
    </cofactor>
</comment>
<dbReference type="OrthoDB" id="9785276at2"/>
<dbReference type="PANTHER" id="PTHR11552">
    <property type="entry name" value="GLUCOSE-METHANOL-CHOLINE GMC OXIDOREDUCTASE"/>
    <property type="match status" value="1"/>
</dbReference>
<keyword evidence="3" id="KW-0285">Flavoprotein</keyword>
<dbReference type="Gene3D" id="3.30.560.10">
    <property type="entry name" value="Glucose Oxidase, domain 3"/>
    <property type="match status" value="1"/>
</dbReference>
<dbReference type="PANTHER" id="PTHR11552:SF147">
    <property type="entry name" value="CHOLINE DEHYDROGENASE, MITOCHONDRIAL"/>
    <property type="match status" value="1"/>
</dbReference>
<sequence length="525" mass="55910">MLEADYVIVGGGAAGCVVAARLSEDPKVRVLLLEAGPRDWHPWIHVPAACLFLQHDARFNWLDASEPQSTLDGRRVKIPQGKMLGGSGSLNGMLHVRPQPEDIADWNTRGWDWETLEPILAKAESYAPGGPGRGQQGILTVSDFSDTHPLTRAFIEACTTAGIPANPDMNGPVRRGASPFQQARKGRFRSQTAQSYLRAARKRPNLQVQTGAQVTRVVFDGRRAVGVRFRRGGTEHDVRASREVVLCAGAMRSPQLLQVSGIGDPAHLAKLGVPVVASSPAVGRDMRDHFLLRVAHRVGGIATINERTRGLSVVREVLRYVFKGEGMLTMGAGAAAAILSLDGETAIPNVQISFAPGSFSGPGTLEREPGMTIGAWLSPGESRGTVMAVDADTATAPAIDPRYLSAESDRQGIVACIRLIRSLFEEPALARWSRGETLPGPETPDDAEAILAFARDRGASGYHFAGTCRMGDDAASVVDGALRVRGTEGLRVVDASVMPTPPIGNAHATVVMLAERGASLIAARS</sequence>
<dbReference type="KEGG" id="aht:ANTHELSMS3_04759"/>